<proteinExistence type="inferred from homology"/>
<protein>
    <recommendedName>
        <fullName evidence="1">YcgL domain-containing protein</fullName>
    </recommendedName>
</protein>
<evidence type="ECO:0000259" key="1">
    <source>
        <dbReference type="PROSITE" id="PS51648"/>
    </source>
</evidence>
<dbReference type="EMBL" id="LAZR01001980">
    <property type="protein sequence ID" value="KKN36223.1"/>
    <property type="molecule type" value="Genomic_DNA"/>
</dbReference>
<comment type="caution">
    <text evidence="2">The sequence shown here is derived from an EMBL/GenBank/DDBJ whole genome shotgun (WGS) entry which is preliminary data.</text>
</comment>
<dbReference type="InterPro" id="IPR038068">
    <property type="entry name" value="YcgL-like_sf"/>
</dbReference>
<dbReference type="SUPFAM" id="SSF160191">
    <property type="entry name" value="YcgL-like"/>
    <property type="match status" value="1"/>
</dbReference>
<gene>
    <name evidence="2" type="ORF">LCGC14_0775810</name>
</gene>
<evidence type="ECO:0000313" key="2">
    <source>
        <dbReference type="EMBL" id="KKN36223.1"/>
    </source>
</evidence>
<sequence length="95" mass="10772">MLTAVYKSKKKADTFLFVEKRDDFSKVPEPLMTMFGQPHYVMIINLAKRERLGGADLETVKAALSNPDKGFYLQIPPPEENLLSQLRKENGVDSD</sequence>
<name>A0A0F9T3X9_9ZZZZ</name>
<dbReference type="InterPro" id="IPR027354">
    <property type="entry name" value="YcgL_dom"/>
</dbReference>
<dbReference type="PROSITE" id="PS51648">
    <property type="entry name" value="YCGL"/>
    <property type="match status" value="1"/>
</dbReference>
<accession>A0A0F9T3X9</accession>
<organism evidence="2">
    <name type="scientific">marine sediment metagenome</name>
    <dbReference type="NCBI Taxonomy" id="412755"/>
    <lineage>
        <taxon>unclassified sequences</taxon>
        <taxon>metagenomes</taxon>
        <taxon>ecological metagenomes</taxon>
    </lineage>
</organism>
<dbReference type="PANTHER" id="PTHR38109:SF1">
    <property type="entry name" value="PROTEIN YCGL"/>
    <property type="match status" value="1"/>
</dbReference>
<dbReference type="Pfam" id="PF05166">
    <property type="entry name" value="YcgL"/>
    <property type="match status" value="1"/>
</dbReference>
<dbReference type="AlphaFoldDB" id="A0A0F9T3X9"/>
<dbReference type="HAMAP" id="MF_01866">
    <property type="entry name" value="UPF0745"/>
    <property type="match status" value="1"/>
</dbReference>
<dbReference type="Gene3D" id="3.10.510.20">
    <property type="entry name" value="YcgL domain"/>
    <property type="match status" value="1"/>
</dbReference>
<reference evidence="2" key="1">
    <citation type="journal article" date="2015" name="Nature">
        <title>Complex archaea that bridge the gap between prokaryotes and eukaryotes.</title>
        <authorList>
            <person name="Spang A."/>
            <person name="Saw J.H."/>
            <person name="Jorgensen S.L."/>
            <person name="Zaremba-Niedzwiedzka K."/>
            <person name="Martijn J."/>
            <person name="Lind A.E."/>
            <person name="van Eijk R."/>
            <person name="Schleper C."/>
            <person name="Guy L."/>
            <person name="Ettema T.J."/>
        </authorList>
    </citation>
    <scope>NUCLEOTIDE SEQUENCE</scope>
</reference>
<feature type="domain" description="YcgL" evidence="1">
    <location>
        <begin position="1"/>
        <end position="87"/>
    </location>
</feature>
<dbReference type="PANTHER" id="PTHR38109">
    <property type="entry name" value="PROTEIN YCGL"/>
    <property type="match status" value="1"/>
</dbReference>